<evidence type="ECO:0000313" key="1">
    <source>
        <dbReference type="EMBL" id="KAJ3141911.1"/>
    </source>
</evidence>
<organism evidence="1 2">
    <name type="scientific">Physocladia obscura</name>
    <dbReference type="NCBI Taxonomy" id="109957"/>
    <lineage>
        <taxon>Eukaryota</taxon>
        <taxon>Fungi</taxon>
        <taxon>Fungi incertae sedis</taxon>
        <taxon>Chytridiomycota</taxon>
        <taxon>Chytridiomycota incertae sedis</taxon>
        <taxon>Chytridiomycetes</taxon>
        <taxon>Chytridiales</taxon>
        <taxon>Chytriomycetaceae</taxon>
        <taxon>Physocladia</taxon>
    </lineage>
</organism>
<comment type="caution">
    <text evidence="1">The sequence shown here is derived from an EMBL/GenBank/DDBJ whole genome shotgun (WGS) entry which is preliminary data.</text>
</comment>
<gene>
    <name evidence="1" type="ORF">HK100_005565</name>
</gene>
<accession>A0AAD5TB73</accession>
<sequence>MLSTTILTNTKTEYMGDDHTEAVRHIRARCSLEDALAQGGVISCVTPHATDVSKVTVFVHVNGATRDDDVEIVFSNVRADHAALLVTDQLHVSRQLGTLEEALLHGARVAEIHSHENNNTYSVKVRVADSVSGMMYGMIFTGISADLSNKLAEKFPQMMRAVERSNIVTTHPLHLAELMQEPGSVITAWHPTKIGTYSVHVTCADGTSRQFSSVSQEHMATWVPEFQAGSKKEQQLA</sequence>
<dbReference type="Proteomes" id="UP001211907">
    <property type="component" value="Unassembled WGS sequence"/>
</dbReference>
<reference evidence="1" key="1">
    <citation type="submission" date="2020-05" db="EMBL/GenBank/DDBJ databases">
        <title>Phylogenomic resolution of chytrid fungi.</title>
        <authorList>
            <person name="Stajich J.E."/>
            <person name="Amses K."/>
            <person name="Simmons R."/>
            <person name="Seto K."/>
            <person name="Myers J."/>
            <person name="Bonds A."/>
            <person name="Quandt C.A."/>
            <person name="Barry K."/>
            <person name="Liu P."/>
            <person name="Grigoriev I."/>
            <person name="Longcore J.E."/>
            <person name="James T.Y."/>
        </authorList>
    </citation>
    <scope>NUCLEOTIDE SEQUENCE</scope>
    <source>
        <strain evidence="1">JEL0513</strain>
    </source>
</reference>
<dbReference type="AlphaFoldDB" id="A0AAD5TB73"/>
<keyword evidence="2" id="KW-1185">Reference proteome</keyword>
<evidence type="ECO:0000313" key="2">
    <source>
        <dbReference type="Proteomes" id="UP001211907"/>
    </source>
</evidence>
<protein>
    <submittedName>
        <fullName evidence="1">Uncharacterized protein</fullName>
    </submittedName>
</protein>
<dbReference type="EMBL" id="JADGJH010000026">
    <property type="protein sequence ID" value="KAJ3141911.1"/>
    <property type="molecule type" value="Genomic_DNA"/>
</dbReference>
<name>A0AAD5TB73_9FUNG</name>
<proteinExistence type="predicted"/>